<dbReference type="EC" id="2.5.1.17" evidence="4"/>
<dbReference type="Proteomes" id="UP001138709">
    <property type="component" value="Unassembled WGS sequence"/>
</dbReference>
<keyword evidence="1 4" id="KW-0808">Transferase</keyword>
<reference evidence="6" key="1">
    <citation type="submission" date="2020-01" db="EMBL/GenBank/DDBJ databases">
        <authorList>
            <person name="Rat A."/>
        </authorList>
    </citation>
    <scope>NUCLEOTIDE SEQUENCE</scope>
    <source>
        <strain evidence="6">LMG 31228</strain>
    </source>
</reference>
<dbReference type="Gene3D" id="1.20.1200.10">
    <property type="entry name" value="Cobalamin adenosyltransferase-like"/>
    <property type="match status" value="1"/>
</dbReference>
<evidence type="ECO:0000256" key="2">
    <source>
        <dbReference type="ARBA" id="ARBA00022741"/>
    </source>
</evidence>
<gene>
    <name evidence="6" type="ORF">GXW74_23195</name>
</gene>
<comment type="catalytic activity">
    <reaction evidence="4">
        <text>2 cob(II)yrinate a,c diamide + reduced [electron-transfer flavoprotein] + 2 ATP = 2 adenosylcob(III)yrinate a,c-diamide + 2 triphosphate + oxidized [electron-transfer flavoprotein] + 3 H(+)</text>
        <dbReference type="Rhea" id="RHEA:11528"/>
        <dbReference type="Rhea" id="RHEA-COMP:10685"/>
        <dbReference type="Rhea" id="RHEA-COMP:10686"/>
        <dbReference type="ChEBI" id="CHEBI:15378"/>
        <dbReference type="ChEBI" id="CHEBI:18036"/>
        <dbReference type="ChEBI" id="CHEBI:30616"/>
        <dbReference type="ChEBI" id="CHEBI:57692"/>
        <dbReference type="ChEBI" id="CHEBI:58307"/>
        <dbReference type="ChEBI" id="CHEBI:58503"/>
        <dbReference type="ChEBI" id="CHEBI:58537"/>
        <dbReference type="EC" id="2.5.1.17"/>
    </reaction>
</comment>
<dbReference type="Pfam" id="PF01923">
    <property type="entry name" value="Cob_adeno_trans"/>
    <property type="match status" value="1"/>
</dbReference>
<comment type="catalytic activity">
    <reaction evidence="4">
        <text>2 cob(II)alamin + reduced [electron-transfer flavoprotein] + 2 ATP = 2 adenosylcob(III)alamin + 2 triphosphate + oxidized [electron-transfer flavoprotein] + 3 H(+)</text>
        <dbReference type="Rhea" id="RHEA:28671"/>
        <dbReference type="Rhea" id="RHEA-COMP:10685"/>
        <dbReference type="Rhea" id="RHEA-COMP:10686"/>
        <dbReference type="ChEBI" id="CHEBI:15378"/>
        <dbReference type="ChEBI" id="CHEBI:16304"/>
        <dbReference type="ChEBI" id="CHEBI:18036"/>
        <dbReference type="ChEBI" id="CHEBI:18408"/>
        <dbReference type="ChEBI" id="CHEBI:30616"/>
        <dbReference type="ChEBI" id="CHEBI:57692"/>
        <dbReference type="ChEBI" id="CHEBI:58307"/>
        <dbReference type="EC" id="2.5.1.17"/>
    </reaction>
</comment>
<feature type="domain" description="Cobalamin adenosyltransferase-like" evidence="5">
    <location>
        <begin position="7"/>
        <end position="164"/>
    </location>
</feature>
<dbReference type="RefSeq" id="WP_211848981.1">
    <property type="nucleotide sequence ID" value="NZ_JAAEDL010000032.1"/>
</dbReference>
<dbReference type="InterPro" id="IPR029499">
    <property type="entry name" value="PduO-typ"/>
</dbReference>
<dbReference type="AlphaFoldDB" id="A0A9X9XI75"/>
<keyword evidence="2 4" id="KW-0547">Nucleotide-binding</keyword>
<dbReference type="InterPro" id="IPR036451">
    <property type="entry name" value="CblAdoTrfase-like_sf"/>
</dbReference>
<dbReference type="PANTHER" id="PTHR12213:SF0">
    <property type="entry name" value="CORRINOID ADENOSYLTRANSFERASE MMAB"/>
    <property type="match status" value="1"/>
</dbReference>
<keyword evidence="4" id="KW-0169">Cobalamin biosynthesis</keyword>
<evidence type="ECO:0000259" key="5">
    <source>
        <dbReference type="Pfam" id="PF01923"/>
    </source>
</evidence>
<evidence type="ECO:0000256" key="3">
    <source>
        <dbReference type="ARBA" id="ARBA00022840"/>
    </source>
</evidence>
<keyword evidence="7" id="KW-1185">Reference proteome</keyword>
<dbReference type="SUPFAM" id="SSF89028">
    <property type="entry name" value="Cobalamin adenosyltransferase-like"/>
    <property type="match status" value="1"/>
</dbReference>
<comment type="similarity">
    <text evidence="4">Belongs to the Cob(I)alamin adenosyltransferase family.</text>
</comment>
<reference evidence="6" key="2">
    <citation type="journal article" date="2021" name="Syst. Appl. Microbiol.">
        <title>Roseomonas hellenica sp. nov., isolated from roots of wild-growing Alkanna tinctoria.</title>
        <authorList>
            <person name="Rat A."/>
            <person name="Naranjo H.D."/>
            <person name="Lebbe L."/>
            <person name="Cnockaert M."/>
            <person name="Krigas N."/>
            <person name="Grigoriadou K."/>
            <person name="Maloupa E."/>
            <person name="Willems A."/>
        </authorList>
    </citation>
    <scope>NUCLEOTIDE SEQUENCE</scope>
    <source>
        <strain evidence="6">LMG 31228</strain>
    </source>
</reference>
<dbReference type="GO" id="GO:0009236">
    <property type="term" value="P:cobalamin biosynthetic process"/>
    <property type="evidence" value="ECO:0007669"/>
    <property type="project" value="UniProtKB-UniRule"/>
</dbReference>
<comment type="caution">
    <text evidence="6">The sequence shown here is derived from an EMBL/GenBank/DDBJ whole genome shotgun (WGS) entry which is preliminary data.</text>
</comment>
<dbReference type="PANTHER" id="PTHR12213">
    <property type="entry name" value="CORRINOID ADENOSYLTRANSFERASE"/>
    <property type="match status" value="1"/>
</dbReference>
<organism evidence="6 7">
    <name type="scientific">Neoroseomonas eburnea</name>
    <dbReference type="NCBI Taxonomy" id="1346889"/>
    <lineage>
        <taxon>Bacteria</taxon>
        <taxon>Pseudomonadati</taxon>
        <taxon>Pseudomonadota</taxon>
        <taxon>Alphaproteobacteria</taxon>
        <taxon>Acetobacterales</taxon>
        <taxon>Acetobacteraceae</taxon>
        <taxon>Neoroseomonas</taxon>
    </lineage>
</organism>
<evidence type="ECO:0000256" key="4">
    <source>
        <dbReference type="RuleBase" id="RU366026"/>
    </source>
</evidence>
<evidence type="ECO:0000313" key="6">
    <source>
        <dbReference type="EMBL" id="MBR0683411.1"/>
    </source>
</evidence>
<evidence type="ECO:0000313" key="7">
    <source>
        <dbReference type="Proteomes" id="UP001138709"/>
    </source>
</evidence>
<dbReference type="GO" id="GO:0005524">
    <property type="term" value="F:ATP binding"/>
    <property type="evidence" value="ECO:0007669"/>
    <property type="project" value="UniProtKB-UniRule"/>
</dbReference>
<name>A0A9X9XI75_9PROT</name>
<dbReference type="GO" id="GO:0008817">
    <property type="term" value="F:corrinoid adenosyltransferase activity"/>
    <property type="evidence" value="ECO:0007669"/>
    <property type="project" value="UniProtKB-UniRule"/>
</dbReference>
<dbReference type="InterPro" id="IPR016030">
    <property type="entry name" value="CblAdoTrfase-like"/>
</dbReference>
<dbReference type="NCBIfam" id="TIGR00636">
    <property type="entry name" value="PduO_Nterm"/>
    <property type="match status" value="1"/>
</dbReference>
<accession>A0A9X9XI75</accession>
<protein>
    <recommendedName>
        <fullName evidence="4">Corrinoid adenosyltransferase</fullName>
        <ecNumber evidence="4">2.5.1.17</ecNumber>
    </recommendedName>
    <alternativeName>
        <fullName evidence="4">Cob(II)alamin adenosyltransferase</fullName>
    </alternativeName>
    <alternativeName>
        <fullName evidence="4">Cob(II)yrinic acid a,c-diamide adenosyltransferase</fullName>
    </alternativeName>
    <alternativeName>
        <fullName evidence="4">Cobinamide/cobalamin adenosyltransferase</fullName>
    </alternativeName>
</protein>
<dbReference type="EMBL" id="JAAEDL010000032">
    <property type="protein sequence ID" value="MBR0683411.1"/>
    <property type="molecule type" value="Genomic_DNA"/>
</dbReference>
<sequence length="182" mass="19255">MVKLDIITTRGGDGGETSLGDGRRVRKDALRIEAIGAVDEANAALGLVRLHGAEDAMLSRIQNELFDVGADLCVPGEAGARLRVADTQSARLEAEIKEMNAALAPLTSFVLPAGSAAAAHAHLARTIVRRAERVVVALAAVEEVNPAVIRYLNRLSDHLFVLSRRFNAAAGGDVMWVPGATR</sequence>
<comment type="pathway">
    <text evidence="4">Cofactor biosynthesis; adenosylcobalamin biosynthesis; adenosylcobalamin from cob(II)yrinate a,c-diamide: step 2/7.</text>
</comment>
<keyword evidence="3 4" id="KW-0067">ATP-binding</keyword>
<proteinExistence type="inferred from homology"/>
<evidence type="ECO:0000256" key="1">
    <source>
        <dbReference type="ARBA" id="ARBA00022679"/>
    </source>
</evidence>